<dbReference type="EC" id="2.6.1.16" evidence="2"/>
<evidence type="ECO:0000313" key="10">
    <source>
        <dbReference type="EMBL" id="OGK25820.1"/>
    </source>
</evidence>
<keyword evidence="4" id="KW-0032">Aminotransferase</keyword>
<evidence type="ECO:0000256" key="4">
    <source>
        <dbReference type="ARBA" id="ARBA00022576"/>
    </source>
</evidence>
<evidence type="ECO:0000256" key="7">
    <source>
        <dbReference type="ARBA" id="ARBA00022962"/>
    </source>
</evidence>
<dbReference type="Gene3D" id="3.40.50.10490">
    <property type="entry name" value="Glucose-6-phosphate isomerase like protein, domain 1"/>
    <property type="match status" value="2"/>
</dbReference>
<dbReference type="Pfam" id="PF13522">
    <property type="entry name" value="GATase_6"/>
    <property type="match status" value="1"/>
</dbReference>
<comment type="caution">
    <text evidence="10">The sequence shown here is derived from an EMBL/GenBank/DDBJ whole genome shotgun (WGS) entry which is preliminary data.</text>
</comment>
<organism evidence="10 11">
    <name type="scientific">Candidatus Roizmanbacteria bacterium RIFCSPHIGHO2_02_FULL_38_11</name>
    <dbReference type="NCBI Taxonomy" id="1802039"/>
    <lineage>
        <taxon>Bacteria</taxon>
        <taxon>Candidatus Roizmaniibacteriota</taxon>
    </lineage>
</organism>
<sequence>MCGIFAVVNDTTNQAAQTTLAGLKKLEYRGYDSWGIALIPLGSKTVKLEKHVGKIGQAVTRLPKGSIAIGHTRWATHGGVTDKNAHPHLDCKKQIAVIHNGIVENYQEIKSYLKRRGHVFKSETDTEVIAHLIEEKSKTKPITQAVFETFNSLIGSNAIGILDSKTESIIACRNGSPLVVGVGDNQFFLGSDVPAFLNSTNKVHFLHDGEAVVLNKNGVKLYDVDSGKEKKLDIQSLDWEMEDAEKGGYPHFLLKEIYEQKDTIAKIASLNSFEIIKISQLIRKKNKVVLTGCGSASYCALAGKYFFAQSGIESQVYPANEIMPFLNFIDEKTLFITISQSGETADTLIAAKAAKRNGAIIVAVVNARGSTLERMADIVLQVGAGPEIAVVSTKAFTAQLATLYLLTKAAEEKLDEGEQKIKKLAVELKNWLKPTLIKHLIKVAKSLIDREHIYLIGKHLNYPASLEFALKIKETSYLHAEPFAAGELKHGVITLIQKGTPCFVLASADEAKDEVLSSAAQLKARGGRIIGIAPFVSQEFDEVIKTPELGELTIFPNIIVGQLLGYYLGLGRGADPDKPRNLAKSVTVK</sequence>
<feature type="domain" description="SIS" evidence="9">
    <location>
        <begin position="443"/>
        <end position="579"/>
    </location>
</feature>
<keyword evidence="6" id="KW-0677">Repeat</keyword>
<dbReference type="InterPro" id="IPR001347">
    <property type="entry name" value="SIS_dom"/>
</dbReference>
<dbReference type="PROSITE" id="PS51278">
    <property type="entry name" value="GATASE_TYPE_2"/>
    <property type="match status" value="1"/>
</dbReference>
<evidence type="ECO:0000256" key="3">
    <source>
        <dbReference type="ARBA" id="ARBA00016090"/>
    </source>
</evidence>
<protein>
    <recommendedName>
        <fullName evidence="3">Glutamine--fructose-6-phosphate aminotransferase [isomerizing]</fullName>
        <ecNumber evidence="2">2.6.1.16</ecNumber>
    </recommendedName>
</protein>
<gene>
    <name evidence="10" type="ORF">A3C25_02830</name>
</gene>
<evidence type="ECO:0000259" key="9">
    <source>
        <dbReference type="PROSITE" id="PS51464"/>
    </source>
</evidence>
<dbReference type="InterPro" id="IPR035466">
    <property type="entry name" value="GlmS/AgaS_SIS"/>
</dbReference>
<dbReference type="Proteomes" id="UP000177913">
    <property type="component" value="Unassembled WGS sequence"/>
</dbReference>
<dbReference type="GO" id="GO:0006487">
    <property type="term" value="P:protein N-linked glycosylation"/>
    <property type="evidence" value="ECO:0007669"/>
    <property type="project" value="TreeGrafter"/>
</dbReference>
<dbReference type="SUPFAM" id="SSF53697">
    <property type="entry name" value="SIS domain"/>
    <property type="match status" value="1"/>
</dbReference>
<dbReference type="NCBIfam" id="TIGR01135">
    <property type="entry name" value="glmS"/>
    <property type="match status" value="1"/>
</dbReference>
<keyword evidence="5" id="KW-0808">Transferase</keyword>
<evidence type="ECO:0000256" key="2">
    <source>
        <dbReference type="ARBA" id="ARBA00012916"/>
    </source>
</evidence>
<dbReference type="CDD" id="cd00714">
    <property type="entry name" value="GFAT"/>
    <property type="match status" value="1"/>
</dbReference>
<feature type="domain" description="SIS" evidence="9">
    <location>
        <begin position="278"/>
        <end position="416"/>
    </location>
</feature>
<reference evidence="10 11" key="1">
    <citation type="journal article" date="2016" name="Nat. Commun.">
        <title>Thousands of microbial genomes shed light on interconnected biogeochemical processes in an aquifer system.</title>
        <authorList>
            <person name="Anantharaman K."/>
            <person name="Brown C.T."/>
            <person name="Hug L.A."/>
            <person name="Sharon I."/>
            <person name="Castelle C.J."/>
            <person name="Probst A.J."/>
            <person name="Thomas B.C."/>
            <person name="Singh A."/>
            <person name="Wilkins M.J."/>
            <person name="Karaoz U."/>
            <person name="Brodie E.L."/>
            <person name="Williams K.H."/>
            <person name="Hubbard S.S."/>
            <person name="Banfield J.F."/>
        </authorList>
    </citation>
    <scope>NUCLEOTIDE SEQUENCE [LARGE SCALE GENOMIC DNA]</scope>
</reference>
<dbReference type="SUPFAM" id="SSF56235">
    <property type="entry name" value="N-terminal nucleophile aminohydrolases (Ntn hydrolases)"/>
    <property type="match status" value="1"/>
</dbReference>
<dbReference type="GO" id="GO:0097367">
    <property type="term" value="F:carbohydrate derivative binding"/>
    <property type="evidence" value="ECO:0007669"/>
    <property type="project" value="InterPro"/>
</dbReference>
<dbReference type="AlphaFoldDB" id="A0A1F7H328"/>
<dbReference type="InterPro" id="IPR029055">
    <property type="entry name" value="Ntn_hydrolases_N"/>
</dbReference>
<dbReference type="InterPro" id="IPR005855">
    <property type="entry name" value="GFAT"/>
</dbReference>
<dbReference type="FunFam" id="3.60.20.10:FF:000006">
    <property type="entry name" value="Glutamine--fructose-6-phosphate aminotransferase [isomerizing]"/>
    <property type="match status" value="1"/>
</dbReference>
<proteinExistence type="predicted"/>
<dbReference type="NCBIfam" id="NF001484">
    <property type="entry name" value="PRK00331.1"/>
    <property type="match status" value="1"/>
</dbReference>
<comment type="catalytic activity">
    <reaction evidence="1">
        <text>D-fructose 6-phosphate + L-glutamine = D-glucosamine 6-phosphate + L-glutamate</text>
        <dbReference type="Rhea" id="RHEA:13237"/>
        <dbReference type="ChEBI" id="CHEBI:29985"/>
        <dbReference type="ChEBI" id="CHEBI:58359"/>
        <dbReference type="ChEBI" id="CHEBI:58725"/>
        <dbReference type="ChEBI" id="CHEBI:61527"/>
        <dbReference type="EC" id="2.6.1.16"/>
    </reaction>
</comment>
<dbReference type="InterPro" id="IPR047084">
    <property type="entry name" value="GFAT_N"/>
</dbReference>
<dbReference type="InterPro" id="IPR046348">
    <property type="entry name" value="SIS_dom_sf"/>
</dbReference>
<evidence type="ECO:0000256" key="1">
    <source>
        <dbReference type="ARBA" id="ARBA00001031"/>
    </source>
</evidence>
<name>A0A1F7H328_9BACT</name>
<evidence type="ECO:0000313" key="11">
    <source>
        <dbReference type="Proteomes" id="UP000177913"/>
    </source>
</evidence>
<dbReference type="CDD" id="cd05008">
    <property type="entry name" value="SIS_GlmS_GlmD_1"/>
    <property type="match status" value="1"/>
</dbReference>
<evidence type="ECO:0000259" key="8">
    <source>
        <dbReference type="PROSITE" id="PS51278"/>
    </source>
</evidence>
<dbReference type="Pfam" id="PF01380">
    <property type="entry name" value="SIS"/>
    <property type="match status" value="2"/>
</dbReference>
<dbReference type="PROSITE" id="PS51464">
    <property type="entry name" value="SIS"/>
    <property type="match status" value="2"/>
</dbReference>
<evidence type="ECO:0000256" key="5">
    <source>
        <dbReference type="ARBA" id="ARBA00022679"/>
    </source>
</evidence>
<dbReference type="GO" id="GO:0004360">
    <property type="term" value="F:glutamine-fructose-6-phosphate transaminase (isomerizing) activity"/>
    <property type="evidence" value="ECO:0007669"/>
    <property type="project" value="UniProtKB-EC"/>
</dbReference>
<keyword evidence="7" id="KW-0315">Glutamine amidotransferase</keyword>
<dbReference type="InterPro" id="IPR017932">
    <property type="entry name" value="GATase_2_dom"/>
</dbReference>
<dbReference type="CDD" id="cd05009">
    <property type="entry name" value="SIS_GlmS_GlmD_2"/>
    <property type="match status" value="1"/>
</dbReference>
<dbReference type="GO" id="GO:0006047">
    <property type="term" value="P:UDP-N-acetylglucosamine metabolic process"/>
    <property type="evidence" value="ECO:0007669"/>
    <property type="project" value="TreeGrafter"/>
</dbReference>
<dbReference type="PANTHER" id="PTHR10937">
    <property type="entry name" value="GLUCOSAMINE--FRUCTOSE-6-PHOSPHATE AMINOTRANSFERASE, ISOMERIZING"/>
    <property type="match status" value="1"/>
</dbReference>
<dbReference type="GO" id="GO:0006002">
    <property type="term" value="P:fructose 6-phosphate metabolic process"/>
    <property type="evidence" value="ECO:0007669"/>
    <property type="project" value="TreeGrafter"/>
</dbReference>
<dbReference type="InterPro" id="IPR035490">
    <property type="entry name" value="GlmS/FrlB_SIS"/>
</dbReference>
<accession>A0A1F7H328</accession>
<evidence type="ECO:0000256" key="6">
    <source>
        <dbReference type="ARBA" id="ARBA00022737"/>
    </source>
</evidence>
<feature type="domain" description="Glutamine amidotransferase type-2" evidence="8">
    <location>
        <begin position="2"/>
        <end position="217"/>
    </location>
</feature>
<dbReference type="EMBL" id="MFZO01000002">
    <property type="protein sequence ID" value="OGK25820.1"/>
    <property type="molecule type" value="Genomic_DNA"/>
</dbReference>
<dbReference type="Gene3D" id="3.60.20.10">
    <property type="entry name" value="Glutamine Phosphoribosylpyrophosphate, subunit 1, domain 1"/>
    <property type="match status" value="1"/>
</dbReference>
<dbReference type="PANTHER" id="PTHR10937:SF0">
    <property type="entry name" value="GLUTAMINE--FRUCTOSE-6-PHOSPHATE TRANSAMINASE (ISOMERIZING)"/>
    <property type="match status" value="1"/>
</dbReference>